<dbReference type="STRING" id="1358809.S7W7S3"/>
<accession>S7W7S3</accession>
<dbReference type="Gene3D" id="3.30.230.70">
    <property type="entry name" value="GHMP Kinase, N-terminal domain"/>
    <property type="match status" value="1"/>
</dbReference>
<dbReference type="HOGENOM" id="CLU_1200154_0_0_1"/>
<feature type="coiled-coil region" evidence="1">
    <location>
        <begin position="78"/>
        <end position="105"/>
    </location>
</feature>
<gene>
    <name evidence="2" type="ORF">SLOPH_2187</name>
</gene>
<dbReference type="Proteomes" id="UP000014978">
    <property type="component" value="Unassembled WGS sequence"/>
</dbReference>
<organism evidence="2 3">
    <name type="scientific">Spraguea lophii (strain 42_110)</name>
    <name type="common">Microsporidian parasite</name>
    <dbReference type="NCBI Taxonomy" id="1358809"/>
    <lineage>
        <taxon>Eukaryota</taxon>
        <taxon>Fungi</taxon>
        <taxon>Fungi incertae sedis</taxon>
        <taxon>Microsporidia</taxon>
        <taxon>Spragueidae</taxon>
        <taxon>Spraguea</taxon>
    </lineage>
</organism>
<dbReference type="InterPro" id="IPR027408">
    <property type="entry name" value="PNPase/RNase_PH_dom_sf"/>
</dbReference>
<keyword evidence="3" id="KW-1185">Reference proteome</keyword>
<dbReference type="InParanoid" id="S7W7S3"/>
<dbReference type="SUPFAM" id="SSF54211">
    <property type="entry name" value="Ribosomal protein S5 domain 2-like"/>
    <property type="match status" value="1"/>
</dbReference>
<dbReference type="AlphaFoldDB" id="S7W7S3"/>
<dbReference type="OrthoDB" id="10264038at2759"/>
<dbReference type="InterPro" id="IPR020568">
    <property type="entry name" value="Ribosomal_Su5_D2-typ_SF"/>
</dbReference>
<dbReference type="GO" id="GO:0000176">
    <property type="term" value="C:nuclear exosome (RNase complex)"/>
    <property type="evidence" value="ECO:0007669"/>
    <property type="project" value="UniProtKB-ARBA"/>
</dbReference>
<keyword evidence="1" id="KW-0175">Coiled coil</keyword>
<comment type="caution">
    <text evidence="2">The sequence shown here is derived from an EMBL/GenBank/DDBJ whole genome shotgun (WGS) entry which is preliminary data.</text>
</comment>
<evidence type="ECO:0000313" key="2">
    <source>
        <dbReference type="EMBL" id="EPR77757.1"/>
    </source>
</evidence>
<evidence type="ECO:0000256" key="1">
    <source>
        <dbReference type="SAM" id="Coils"/>
    </source>
</evidence>
<proteinExistence type="predicted"/>
<name>S7W7S3_SPRLO</name>
<protein>
    <submittedName>
        <fullName evidence="2">Uncharacterized protein</fullName>
    </submittedName>
</protein>
<sequence length="241" mass="28310">MLSITEKQFIRNQIQNGYRIDNRRPDEESEIIIKSKNLVKADGYIYLIQGNSEIEISIQNLINKEEQENISSEIDDFIDNNIENENEFENNIDNEEQNAKTLEKKPVKIIFNSKSYNFINKIKNIINCDVKINLNVIKDDGNIFSLFVFGLNLILKKKNIEYYDIYTEASNKEHFNENNILCKRYALIDSIIIIDPIKMEEESSDCIIDVLYQDKKVKCYFIEGMVDNTKIENILNKILEE</sequence>
<dbReference type="VEuPathDB" id="MicrosporidiaDB:SLOPH_2187"/>
<reference evidence="3" key="1">
    <citation type="journal article" date="2013" name="PLoS Genet.">
        <title>The genome of Spraguea lophii and the basis of host-microsporidian interactions.</title>
        <authorList>
            <person name="Campbell S.E."/>
            <person name="Williams T.A."/>
            <person name="Yousuf A."/>
            <person name="Soanes D.M."/>
            <person name="Paszkiewicz K.H."/>
            <person name="Williams B.A.P."/>
        </authorList>
    </citation>
    <scope>NUCLEOTIDE SEQUENCE [LARGE SCALE GENOMIC DNA]</scope>
    <source>
        <strain evidence="3">42_110</strain>
    </source>
</reference>
<evidence type="ECO:0000313" key="3">
    <source>
        <dbReference type="Proteomes" id="UP000014978"/>
    </source>
</evidence>
<dbReference type="EMBL" id="ATCN01001303">
    <property type="protein sequence ID" value="EPR77757.1"/>
    <property type="molecule type" value="Genomic_DNA"/>
</dbReference>